<evidence type="ECO:0000256" key="1">
    <source>
        <dbReference type="SAM" id="Phobius"/>
    </source>
</evidence>
<name>A0ABQ9XJ50_9EUKA</name>
<comment type="caution">
    <text evidence="3">The sequence shown here is derived from an EMBL/GenBank/DDBJ whole genome shotgun (WGS) entry which is preliminary data.</text>
</comment>
<protein>
    <recommendedName>
        <fullName evidence="2">Protein kinase domain-containing protein</fullName>
    </recommendedName>
</protein>
<dbReference type="InterPro" id="IPR001245">
    <property type="entry name" value="Ser-Thr/Tyr_kinase_cat_dom"/>
</dbReference>
<reference evidence="3 4" key="1">
    <citation type="journal article" date="2022" name="bioRxiv">
        <title>Genomics of Preaxostyla Flagellates Illuminates Evolutionary Transitions and the Path Towards Mitochondrial Loss.</title>
        <authorList>
            <person name="Novak L.V.F."/>
            <person name="Treitli S.C."/>
            <person name="Pyrih J."/>
            <person name="Halakuc P."/>
            <person name="Pipaliya S.V."/>
            <person name="Vacek V."/>
            <person name="Brzon O."/>
            <person name="Soukal P."/>
            <person name="Eme L."/>
            <person name="Dacks J.B."/>
            <person name="Karnkowska A."/>
            <person name="Elias M."/>
            <person name="Hampl V."/>
        </authorList>
    </citation>
    <scope>NUCLEOTIDE SEQUENCE [LARGE SCALE GENOMIC DNA]</scope>
    <source>
        <strain evidence="3">NAU3</strain>
        <tissue evidence="3">Gut</tissue>
    </source>
</reference>
<accession>A0ABQ9XJ50</accession>
<sequence length="2245" mass="242617">MFMLNEDVFVSSMMQIRSEEITLIGNSARLQFHEALQQNSNHPSWSRKQPSPQAVAEESRTVGNNGLSAAIFMFEVTNSTFSMSGVHTILNTDQNGICSIAGSIVRFSASSIISNGFSSPFLVKTTENDGNTMKSSIILSDVMYRSRTDYIAPLVDLTNERTDDMTAQAESITIVGTDLSLESKDLVGGTGPLFSFGVSEHHSVLVSSKCVLHIETSLLQANLKNVTSSSGFSQIKQSFGSEIAQRVVGCSVSCSSNHDSGTGMMSPNLGGNVMCLNTSFSSCIRERNKVEDFQNKNYTQGSRLETVPSDVTSVTFTLCTFNEITAATSEDGGGSAICLMFTSSSLTIRTCFFHKCTCTGSGDDGGAIFFMCSSNLRRPISLLNSSFTECSSLYDGSSFNCGGSLGIRYTKSATMDRCFFERSKGDYDGAVNVLSELVTFSNISFVECSSTNRAGAFMIDAVETLSLSFLQFRGCASKNDQNGKDIYFYENYSSQIKPSMLTSCDSTSGSPNVYFKSGNKPDSTLVPQIDEADTTEVKSVHVAIDGDEATVRVVTTNSINGTMNVLLDGLNVPRLIHVVFGDDTISSNLGTAVVSSGENGVLPHADYVFRSAAVTGYRLESSIGPFIFEASSTLDGWNTAEIVVNGANLEEGSYSMLIVKGGDEWNIPLTLSNSTTLKGTAPLDSTPGDGTLEWATEYEVRRVVWKPEGELTEEEVTVSDTLSFTTPDEPARIEGAGCSLNGLKDVAVVELTGTKLTSDGQTLAVVSRTSNEMVSSGELFNVTSTKCFVNFSIGESESSTHVVFGGHYDLLSVGSESSSILVVSGLFFEVPHPPTITSIATPDKVSTSTFDLSVSGSNLPSTKTFTVTLTSGHTFELLFSSATSGTSDEIAIGGSGQLQYNTEYTIKSIIRKEDGKDDEYILFTSTTFRTPLGPTLSLISSPFHSSDPNFLNVSLTTARMPSEDFTLTLKTTQLPSETVSLTITPTDVSAGFILVEVYKQIDTLKYGKEYAVTEMKSSSVVGVVTALPFSTPAEPIRITSADCSLGGVQQKSALVTLTGVKLGGGKDFNVTVRKMEGSTPTVDGAVSIVNANVNFTVPDEPARLTSLEALLQYSSDEKNATISLSGIGMKGDYNLTLSVNSSASNNVTLDATFDAAGRGTVTAVLFDLSDPPVVDLSYNARYEVVDVTQESDSIFFEDELVFTTIAVPPRLLSIKMSEYSVGMDFVELSFGSVALPSDATFTLTLESVHSDATTPHQKVIILETDESGQLSPHEAQLYPFETEAEKKKGQLEYDTKYKVLSLSKGSTPIHFEDIPTRIQTPMEPPRIEKCTARTLNSSRTELTVSLEGRKLWANLGFLSLSAESGCWTSIGEIETDDETHCSVRFLTAGEEDPTHIEFGKDYTLKTVSVDESNFIVNDGIIVRVPFPPKVTKMEFSSSNSLSTGCYVKLTGTDLIVGYSLKITLNDSLFVIATIISETEARSSELPIGWPTTLKHNTEYTLTSMEAMNEGDGKTIFDSPIANTTGSPLDPFVIYVDSGSTSDSTLFCGDKVRPCSSIEDGWKIAEGIQIWSFSVSIVHNTTQKEQVKIQSHHDILIESGPSTKPELFVSPSSSSSSELEGEGMIEVVGGRLWLRDVDVVLTNSPSLIFIRMVGGHLTVETCSLTSTSSVLSNSADVLCSWSGGAIVLEHATTTITSSTFSEMSHGAIKMKGGSLTIYTSSFDSNTPSDSSSFPSLRHNIHCSGEGQLKIGSLSAGDGMETPSAWISASDCSLTAKEEISNSPFFIPTLSSSSTSHLNKTEHAFSLTMEGSTLIPCSLFLEVFEKKKDGSEGQAKQFPLTQESASHFNDTTIVMSLPVSSLSGLDKGLEWRGRLVYGLKKTTASFVIQKNSVDRAAQAMRENMKWWIPVLVSLVCLLLLIVLVVLICWRRRQQKKGDDTQELTAHEELAPMDAEKMDIVDNDPSLGAVRNNSAEGNEVHVISEVGTNTKTFLNSGTAPNAHLCVEAIHCEDPFDTRTVRKVDTLYNILHRQDTRVEFSNRRLQRDLVEALKQLSAKEPMSELLTKLNPHNVIVSKEGRVSLKVKEDEAKTDGQILTEQSGFRPGVSGRTGNEQAGMRWEAPEVAKARETNAEGGKGESRKEVNRIQASIFSLGLVLWEIETGCVPFGEMDAVNAARQLETGVHPNMLWVMNATLRETLISCLSLNPSDRPSYDQILSVLDGLTGPPKINLEARQQPASTQNDPFIA</sequence>
<dbReference type="InterPro" id="IPR000719">
    <property type="entry name" value="Prot_kinase_dom"/>
</dbReference>
<evidence type="ECO:0000259" key="2">
    <source>
        <dbReference type="PROSITE" id="PS50011"/>
    </source>
</evidence>
<keyword evidence="1" id="KW-0472">Membrane</keyword>
<evidence type="ECO:0000313" key="4">
    <source>
        <dbReference type="Proteomes" id="UP001281761"/>
    </source>
</evidence>
<feature type="domain" description="Protein kinase" evidence="2">
    <location>
        <begin position="1819"/>
        <end position="2227"/>
    </location>
</feature>
<evidence type="ECO:0000313" key="3">
    <source>
        <dbReference type="EMBL" id="KAK2950291.1"/>
    </source>
</evidence>
<gene>
    <name evidence="3" type="ORF">BLNAU_14783</name>
</gene>
<dbReference type="InterPro" id="IPR051681">
    <property type="entry name" value="Ser/Thr_Kinases-Pseudokinases"/>
</dbReference>
<dbReference type="PANTHER" id="PTHR44329">
    <property type="entry name" value="SERINE/THREONINE-PROTEIN KINASE TNNI3K-RELATED"/>
    <property type="match status" value="1"/>
</dbReference>
<organism evidence="3 4">
    <name type="scientific">Blattamonas nauphoetae</name>
    <dbReference type="NCBI Taxonomy" id="2049346"/>
    <lineage>
        <taxon>Eukaryota</taxon>
        <taxon>Metamonada</taxon>
        <taxon>Preaxostyla</taxon>
        <taxon>Oxymonadida</taxon>
        <taxon>Blattamonas</taxon>
    </lineage>
</organism>
<dbReference type="Gene3D" id="1.10.510.10">
    <property type="entry name" value="Transferase(Phosphotransferase) domain 1"/>
    <property type="match status" value="1"/>
</dbReference>
<dbReference type="PROSITE" id="PS50011">
    <property type="entry name" value="PROTEIN_KINASE_DOM"/>
    <property type="match status" value="1"/>
</dbReference>
<dbReference type="InterPro" id="IPR011009">
    <property type="entry name" value="Kinase-like_dom_sf"/>
</dbReference>
<keyword evidence="1" id="KW-1133">Transmembrane helix</keyword>
<dbReference type="InterPro" id="IPR011050">
    <property type="entry name" value="Pectin_lyase_fold/virulence"/>
</dbReference>
<dbReference type="Pfam" id="PF07714">
    <property type="entry name" value="PK_Tyr_Ser-Thr"/>
    <property type="match status" value="1"/>
</dbReference>
<dbReference type="SUPFAM" id="SSF51126">
    <property type="entry name" value="Pectin lyase-like"/>
    <property type="match status" value="1"/>
</dbReference>
<keyword evidence="1" id="KW-0812">Transmembrane</keyword>
<feature type="transmembrane region" description="Helical" evidence="1">
    <location>
        <begin position="1904"/>
        <end position="1927"/>
    </location>
</feature>
<proteinExistence type="predicted"/>
<dbReference type="SUPFAM" id="SSF56112">
    <property type="entry name" value="Protein kinase-like (PK-like)"/>
    <property type="match status" value="1"/>
</dbReference>
<keyword evidence="4" id="KW-1185">Reference proteome</keyword>
<dbReference type="EMBL" id="JARBJD010000139">
    <property type="protein sequence ID" value="KAK2950291.1"/>
    <property type="molecule type" value="Genomic_DNA"/>
</dbReference>
<dbReference type="Proteomes" id="UP001281761">
    <property type="component" value="Unassembled WGS sequence"/>
</dbReference>